<dbReference type="Gene3D" id="1.20.1260.10">
    <property type="match status" value="1"/>
</dbReference>
<dbReference type="SUPFAM" id="SSF47240">
    <property type="entry name" value="Ferritin-like"/>
    <property type="match status" value="1"/>
</dbReference>
<dbReference type="EMBL" id="FNJB01000002">
    <property type="protein sequence ID" value="SDO29426.1"/>
    <property type="molecule type" value="Genomic_DNA"/>
</dbReference>
<proteinExistence type="predicted"/>
<dbReference type="InterPro" id="IPR012347">
    <property type="entry name" value="Ferritin-like"/>
</dbReference>
<evidence type="ECO:0000259" key="1">
    <source>
        <dbReference type="Pfam" id="PF14530"/>
    </source>
</evidence>
<dbReference type="STRING" id="504798.SAMN05421871_108210"/>
<dbReference type="InterPro" id="IPR009078">
    <property type="entry name" value="Ferritin-like_SF"/>
</dbReference>
<evidence type="ECO:0000313" key="2">
    <source>
        <dbReference type="EMBL" id="SDO29426.1"/>
    </source>
</evidence>
<sequence length="150" mass="15841">MNQQPTLPDDTVAAVQAALGTEHAAIWVYGLVSAFLKASFDAPIRDGATAHRARRDAIARLLGRFGKTPEPAKAAYLTPQPVTDEASALAVLVTAEQDATVAWRAALERCDDADVRKTALEGLTSAAVRATRWRKLAGIAPLTSAQPGLP</sequence>
<accession>A0A1H0IDI8</accession>
<dbReference type="InterPro" id="IPR029447">
    <property type="entry name" value="DUF4439"/>
</dbReference>
<dbReference type="CDD" id="cd00657">
    <property type="entry name" value="Ferritin_like"/>
    <property type="match status" value="1"/>
</dbReference>
<organism evidence="2 3">
    <name type="scientific">Actinokineospora alba</name>
    <dbReference type="NCBI Taxonomy" id="504798"/>
    <lineage>
        <taxon>Bacteria</taxon>
        <taxon>Bacillati</taxon>
        <taxon>Actinomycetota</taxon>
        <taxon>Actinomycetes</taxon>
        <taxon>Pseudonocardiales</taxon>
        <taxon>Pseudonocardiaceae</taxon>
        <taxon>Actinokineospora</taxon>
    </lineage>
</organism>
<dbReference type="RefSeq" id="WP_091371053.1">
    <property type="nucleotide sequence ID" value="NZ_FNDV01000008.1"/>
</dbReference>
<name>A0A1H0IDI8_9PSEU</name>
<dbReference type="Pfam" id="PF14530">
    <property type="entry name" value="DUF4439"/>
    <property type="match status" value="1"/>
</dbReference>
<keyword evidence="3" id="KW-1185">Reference proteome</keyword>
<protein>
    <recommendedName>
        <fullName evidence="1">DUF4439 domain-containing protein</fullName>
    </recommendedName>
</protein>
<dbReference type="AlphaFoldDB" id="A0A1H0IDI8"/>
<feature type="domain" description="DUF4439" evidence="1">
    <location>
        <begin position="14"/>
        <end position="149"/>
    </location>
</feature>
<dbReference type="OrthoDB" id="5192349at2"/>
<reference evidence="3" key="1">
    <citation type="submission" date="2016-10" db="EMBL/GenBank/DDBJ databases">
        <authorList>
            <person name="Varghese N."/>
            <person name="Submissions S."/>
        </authorList>
    </citation>
    <scope>NUCLEOTIDE SEQUENCE [LARGE SCALE GENOMIC DNA]</scope>
    <source>
        <strain evidence="3">IBRC-M 10655</strain>
    </source>
</reference>
<evidence type="ECO:0000313" key="3">
    <source>
        <dbReference type="Proteomes" id="UP000199651"/>
    </source>
</evidence>
<dbReference type="Proteomes" id="UP000199651">
    <property type="component" value="Unassembled WGS sequence"/>
</dbReference>
<gene>
    <name evidence="2" type="ORF">SAMN05192558_102511</name>
</gene>